<dbReference type="GO" id="GO:0055085">
    <property type="term" value="P:transmembrane transport"/>
    <property type="evidence" value="ECO:0007669"/>
    <property type="project" value="InterPro"/>
</dbReference>
<dbReference type="PANTHER" id="PTHR33529:SF2">
    <property type="entry name" value="LIPOPOLYSACCHARIDE EXPORT SYSTEM PERMEASE PROTEIN LPTG"/>
    <property type="match status" value="1"/>
</dbReference>
<keyword evidence="2" id="KW-1003">Cell membrane</keyword>
<feature type="transmembrane region" description="Helical" evidence="6">
    <location>
        <begin position="15"/>
        <end position="33"/>
    </location>
</feature>
<evidence type="ECO:0000256" key="6">
    <source>
        <dbReference type="SAM" id="Phobius"/>
    </source>
</evidence>
<comment type="subcellular location">
    <subcellularLocation>
        <location evidence="1">Cell membrane</location>
        <topology evidence="1">Multi-pass membrane protein</topology>
    </subcellularLocation>
</comment>
<evidence type="ECO:0000256" key="1">
    <source>
        <dbReference type="ARBA" id="ARBA00004651"/>
    </source>
</evidence>
<proteinExistence type="predicted"/>
<dbReference type="Pfam" id="PF03739">
    <property type="entry name" value="LptF_LptG"/>
    <property type="match status" value="1"/>
</dbReference>
<evidence type="ECO:0000313" key="7">
    <source>
        <dbReference type="EMBL" id="MBE1237114.1"/>
    </source>
</evidence>
<evidence type="ECO:0000256" key="5">
    <source>
        <dbReference type="ARBA" id="ARBA00023136"/>
    </source>
</evidence>
<sequence>MRTFPTLTVYIARNYLGALAWVLLVVGGLLFLFDSIELIRRAGSREVRMETILAMALFHLPTLLQSTLSFVFMAAGLLCFWRFSRSSELVVFRGIGLSAWRFLAPVIGTVAVLSVLNVTVFNPVTAALYKRYERLEPVLEGGRVAPMAVSSGGFWLREVTPDGTVVTHARGARQEGRVLSLNDVTVFRFDPAGKFLERTDAQTAVLGHDELLLSNVIETRPGFAPERYENRSLPTDLTLPKIRESFSSPETISFWGLLSVIRFFEAAGFSANDHRLYFHSLLASPVLTLAMVLLGAVFSIGAAQRSANWLLRLSGATAVGFGVYVLERVTLALGRSETLPIALAVWAPAFIALFIALFFIFHIEDG</sequence>
<dbReference type="EMBL" id="JACZHT010000003">
    <property type="protein sequence ID" value="MBE1237114.1"/>
    <property type="molecule type" value="Genomic_DNA"/>
</dbReference>
<dbReference type="GO" id="GO:0043190">
    <property type="term" value="C:ATP-binding cassette (ABC) transporter complex"/>
    <property type="evidence" value="ECO:0007669"/>
    <property type="project" value="InterPro"/>
</dbReference>
<feature type="transmembrane region" description="Helical" evidence="6">
    <location>
        <begin position="309"/>
        <end position="326"/>
    </location>
</feature>
<dbReference type="InterPro" id="IPR030923">
    <property type="entry name" value="LptG"/>
</dbReference>
<feature type="transmembrane region" description="Helical" evidence="6">
    <location>
        <begin position="277"/>
        <end position="302"/>
    </location>
</feature>
<organism evidence="7 8">
    <name type="scientific">Phaeovibrio sulfidiphilus</name>
    <dbReference type="NCBI Taxonomy" id="1220600"/>
    <lineage>
        <taxon>Bacteria</taxon>
        <taxon>Pseudomonadati</taxon>
        <taxon>Pseudomonadota</taxon>
        <taxon>Alphaproteobacteria</taxon>
        <taxon>Rhodospirillales</taxon>
        <taxon>Rhodospirillaceae</taxon>
        <taxon>Phaeovibrio</taxon>
    </lineage>
</organism>
<keyword evidence="8" id="KW-1185">Reference proteome</keyword>
<evidence type="ECO:0000256" key="4">
    <source>
        <dbReference type="ARBA" id="ARBA00022989"/>
    </source>
</evidence>
<dbReference type="InterPro" id="IPR005495">
    <property type="entry name" value="LptG/LptF_permease"/>
</dbReference>
<evidence type="ECO:0000313" key="8">
    <source>
        <dbReference type="Proteomes" id="UP000631034"/>
    </source>
</evidence>
<keyword evidence="4 6" id="KW-1133">Transmembrane helix</keyword>
<evidence type="ECO:0000256" key="3">
    <source>
        <dbReference type="ARBA" id="ARBA00022692"/>
    </source>
</evidence>
<feature type="transmembrane region" description="Helical" evidence="6">
    <location>
        <begin position="252"/>
        <end position="271"/>
    </location>
</feature>
<evidence type="ECO:0000256" key="2">
    <source>
        <dbReference type="ARBA" id="ARBA00022475"/>
    </source>
</evidence>
<comment type="caution">
    <text evidence="7">The sequence shown here is derived from an EMBL/GenBank/DDBJ whole genome shotgun (WGS) entry which is preliminary data.</text>
</comment>
<dbReference type="PANTHER" id="PTHR33529">
    <property type="entry name" value="SLR0882 PROTEIN-RELATED"/>
    <property type="match status" value="1"/>
</dbReference>
<feature type="transmembrane region" description="Helical" evidence="6">
    <location>
        <begin position="53"/>
        <end position="83"/>
    </location>
</feature>
<keyword evidence="5 6" id="KW-0472">Membrane</keyword>
<name>A0A8J7CDL2_9PROT</name>
<protein>
    <submittedName>
        <fullName evidence="7">LPS export ABC transporter permease LptG</fullName>
    </submittedName>
</protein>
<reference evidence="7" key="1">
    <citation type="submission" date="2020-10" db="EMBL/GenBank/DDBJ databases">
        <title>Genome sequence of the unusual species of purple photosynthetic bacteria, Phaeovibrio sulfidiphilus DSM 23193, type strain.</title>
        <authorList>
            <person name="Kyndt J.A."/>
            <person name="Meyer T.E."/>
        </authorList>
    </citation>
    <scope>NUCLEOTIDE SEQUENCE</scope>
    <source>
        <strain evidence="7">DSM 23193</strain>
    </source>
</reference>
<dbReference type="AlphaFoldDB" id="A0A8J7CDL2"/>
<gene>
    <name evidence="7" type="primary">lptG</name>
    <name evidence="7" type="ORF">IHV25_05570</name>
</gene>
<dbReference type="NCBIfam" id="TIGR04408">
    <property type="entry name" value="LptG_lptG"/>
    <property type="match status" value="1"/>
</dbReference>
<keyword evidence="3 6" id="KW-0812">Transmembrane</keyword>
<dbReference type="GO" id="GO:0015920">
    <property type="term" value="P:lipopolysaccharide transport"/>
    <property type="evidence" value="ECO:0007669"/>
    <property type="project" value="TreeGrafter"/>
</dbReference>
<accession>A0A8J7CDL2</accession>
<dbReference type="Proteomes" id="UP000631034">
    <property type="component" value="Unassembled WGS sequence"/>
</dbReference>
<feature type="transmembrane region" description="Helical" evidence="6">
    <location>
        <begin position="338"/>
        <end position="361"/>
    </location>
</feature>
<dbReference type="RefSeq" id="WP_192534119.1">
    <property type="nucleotide sequence ID" value="NZ_JACZHT010000003.1"/>
</dbReference>
<feature type="transmembrane region" description="Helical" evidence="6">
    <location>
        <begin position="103"/>
        <end position="129"/>
    </location>
</feature>